<evidence type="ECO:0000256" key="9">
    <source>
        <dbReference type="SAM" id="Phobius"/>
    </source>
</evidence>
<dbReference type="PROSITE" id="PS50887">
    <property type="entry name" value="GGDEF"/>
    <property type="match status" value="1"/>
</dbReference>
<evidence type="ECO:0000256" key="4">
    <source>
        <dbReference type="ARBA" id="ARBA00022475"/>
    </source>
</evidence>
<dbReference type="GO" id="GO:0052621">
    <property type="term" value="F:diguanylate cyclase activity"/>
    <property type="evidence" value="ECO:0007669"/>
    <property type="project" value="UniProtKB-EC"/>
</dbReference>
<dbReference type="EMBL" id="CP002583">
    <property type="protein sequence ID" value="ADZ93271.1"/>
    <property type="molecule type" value="Genomic_DNA"/>
</dbReference>
<dbReference type="GO" id="GO:0005886">
    <property type="term" value="C:plasma membrane"/>
    <property type="evidence" value="ECO:0007669"/>
    <property type="project" value="UniProtKB-SubCell"/>
</dbReference>
<dbReference type="Proteomes" id="UP000001062">
    <property type="component" value="Chromosome"/>
</dbReference>
<dbReference type="CDD" id="cd12913">
    <property type="entry name" value="PDC1_MCP_like"/>
    <property type="match status" value="1"/>
</dbReference>
<evidence type="ECO:0000256" key="3">
    <source>
        <dbReference type="ARBA" id="ARBA00012528"/>
    </source>
</evidence>
<dbReference type="Gene3D" id="3.30.450.20">
    <property type="entry name" value="PAS domain"/>
    <property type="match status" value="2"/>
</dbReference>
<dbReference type="SUPFAM" id="SSF55073">
    <property type="entry name" value="Nucleotide cyclase"/>
    <property type="match status" value="1"/>
</dbReference>
<dbReference type="Gene3D" id="3.30.70.270">
    <property type="match status" value="1"/>
</dbReference>
<dbReference type="STRING" id="717774.Marme_4065"/>
<dbReference type="InterPro" id="IPR043128">
    <property type="entry name" value="Rev_trsase/Diguanyl_cyclase"/>
</dbReference>
<dbReference type="EC" id="2.7.7.65" evidence="3"/>
<evidence type="ECO:0000259" key="10">
    <source>
        <dbReference type="PROSITE" id="PS50887"/>
    </source>
</evidence>
<dbReference type="InterPro" id="IPR033479">
    <property type="entry name" value="dCache_1"/>
</dbReference>
<organism evidence="11 12">
    <name type="scientific">Marinomonas mediterranea (strain ATCC 700492 / JCM 21426 / NBRC 103028 / MMB-1)</name>
    <dbReference type="NCBI Taxonomy" id="717774"/>
    <lineage>
        <taxon>Bacteria</taxon>
        <taxon>Pseudomonadati</taxon>
        <taxon>Pseudomonadota</taxon>
        <taxon>Gammaproteobacteria</taxon>
        <taxon>Oceanospirillales</taxon>
        <taxon>Oceanospirillaceae</taxon>
        <taxon>Marinomonas</taxon>
    </lineage>
</organism>
<evidence type="ECO:0000256" key="5">
    <source>
        <dbReference type="ARBA" id="ARBA00022692"/>
    </source>
</evidence>
<sequence>MVLISLRRLIVIPFIVLMLFAGGIMYYFSTVTVSNVADGVGLHYIKEVENRVYDRVVDFIAPLNDIVEINRKAFSFRPNQLNDLSNVAGRFYEQAVPYTYMSFISFAAERDGKYIASVRDPFGQTDHHLTSNYLTKPFSLEGFEYDPRQYFGEKITSAPPYDGYDPRKRPFYTDAVKQGDAVWSDVAPYYGYKTLGVGLSAPVYDQQGNLLGVTATSVALIELDKFLKSIELGDNSYAFLAEENGDLIATSKSGELYRTEDGVTTRVSLKTHESKAFQIASKQLVMGAHTLDVDGEHYLYHVHAIALPHGKKWLIGVLIPQSYYYRLLTEYSNSILLITLGLFISIALIGSLIAHHIGKPIRALNNAAKDSKFESITRLPNPLSPIREIDSLSQGLRVMAHDLSDIMQNLEKKVAQRTSDLKYENEHLLEQSNQDELTGLYNRRGFNVGFDRALLTAQQQSRSIAFVICDIDHFKRVNDLFGHTVGDQALQVVADVLKSQVRQHDIVARYGGEEFALVMVGMSQEEILSRLNKVRQAFLERPVCENHHITMSFGIAYRNNSASHAPQTLITEADEKLYQAKNTGRDKIVA</sequence>
<protein>
    <recommendedName>
        <fullName evidence="3">diguanylate cyclase</fullName>
        <ecNumber evidence="3">2.7.7.65</ecNumber>
    </recommendedName>
</protein>
<dbReference type="KEGG" id="mme:Marme_4065"/>
<evidence type="ECO:0000256" key="1">
    <source>
        <dbReference type="ARBA" id="ARBA00001946"/>
    </source>
</evidence>
<dbReference type="eggNOG" id="COG5000">
    <property type="taxonomic scope" value="Bacteria"/>
</dbReference>
<dbReference type="InterPro" id="IPR000160">
    <property type="entry name" value="GGDEF_dom"/>
</dbReference>
<feature type="transmembrane region" description="Helical" evidence="9">
    <location>
        <begin position="335"/>
        <end position="354"/>
    </location>
</feature>
<dbReference type="InterPro" id="IPR029787">
    <property type="entry name" value="Nucleotide_cyclase"/>
</dbReference>
<evidence type="ECO:0000256" key="8">
    <source>
        <dbReference type="ARBA" id="ARBA00034247"/>
    </source>
</evidence>
<dbReference type="PANTHER" id="PTHR45138">
    <property type="entry name" value="REGULATORY COMPONENTS OF SENSORY TRANSDUCTION SYSTEM"/>
    <property type="match status" value="1"/>
</dbReference>
<accession>F2K057</accession>
<evidence type="ECO:0000313" key="12">
    <source>
        <dbReference type="Proteomes" id="UP000001062"/>
    </source>
</evidence>
<dbReference type="InterPro" id="IPR050469">
    <property type="entry name" value="Diguanylate_Cyclase"/>
</dbReference>
<dbReference type="NCBIfam" id="TIGR00254">
    <property type="entry name" value="GGDEF"/>
    <property type="match status" value="1"/>
</dbReference>
<comment type="subcellular location">
    <subcellularLocation>
        <location evidence="2">Cell membrane</location>
        <topology evidence="2">Multi-pass membrane protein</topology>
    </subcellularLocation>
</comment>
<reference evidence="11 12" key="1">
    <citation type="journal article" date="2012" name="Stand. Genomic Sci.">
        <title>Complete genome sequence of the melanogenic marine bacterium Marinomonas mediterranea type strain (MMB-1(T)).</title>
        <authorList>
            <person name="Lucas-Elio P."/>
            <person name="Goodwin L."/>
            <person name="Woyke T."/>
            <person name="Pitluck S."/>
            <person name="Nolan M."/>
            <person name="Kyrpides N.C."/>
            <person name="Detter J.C."/>
            <person name="Copeland A."/>
            <person name="Teshima H."/>
            <person name="Bruce D."/>
            <person name="Detter C."/>
            <person name="Tapia R."/>
            <person name="Han S."/>
            <person name="Land M.L."/>
            <person name="Ivanova N."/>
            <person name="Mikhailova N."/>
            <person name="Johnston A.W."/>
            <person name="Sanchez-Amat A."/>
        </authorList>
    </citation>
    <scope>NUCLEOTIDE SEQUENCE [LARGE SCALE GENOMIC DNA]</scope>
    <source>
        <strain evidence="12">ATCC 700492 / JCM 21426 / NBRC 103028 / MMB-1</strain>
    </source>
</reference>
<dbReference type="PANTHER" id="PTHR45138:SF9">
    <property type="entry name" value="DIGUANYLATE CYCLASE DGCM-RELATED"/>
    <property type="match status" value="1"/>
</dbReference>
<dbReference type="Gene3D" id="6.10.340.10">
    <property type="match status" value="1"/>
</dbReference>
<feature type="transmembrane region" description="Helical" evidence="9">
    <location>
        <begin position="9"/>
        <end position="28"/>
    </location>
</feature>
<dbReference type="AlphaFoldDB" id="F2K057"/>
<dbReference type="FunFam" id="3.30.70.270:FF:000001">
    <property type="entry name" value="Diguanylate cyclase domain protein"/>
    <property type="match status" value="1"/>
</dbReference>
<proteinExistence type="predicted"/>
<evidence type="ECO:0000256" key="7">
    <source>
        <dbReference type="ARBA" id="ARBA00023136"/>
    </source>
</evidence>
<keyword evidence="12" id="KW-1185">Reference proteome</keyword>
<dbReference type="Pfam" id="PF02743">
    <property type="entry name" value="dCache_1"/>
    <property type="match status" value="1"/>
</dbReference>
<dbReference type="HOGENOM" id="CLU_462164_0_0_6"/>
<gene>
    <name evidence="11" type="ordered locus">Marme_4065</name>
</gene>
<comment type="cofactor">
    <cofactor evidence="1">
        <name>Mg(2+)</name>
        <dbReference type="ChEBI" id="CHEBI:18420"/>
    </cofactor>
</comment>
<evidence type="ECO:0000256" key="2">
    <source>
        <dbReference type="ARBA" id="ARBA00004651"/>
    </source>
</evidence>
<dbReference type="SMART" id="SM00267">
    <property type="entry name" value="GGDEF"/>
    <property type="match status" value="1"/>
</dbReference>
<dbReference type="OrthoDB" id="8572793at2"/>
<dbReference type="RefSeq" id="WP_013663173.1">
    <property type="nucleotide sequence ID" value="NC_015276.1"/>
</dbReference>
<evidence type="ECO:0000256" key="6">
    <source>
        <dbReference type="ARBA" id="ARBA00022989"/>
    </source>
</evidence>
<dbReference type="eggNOG" id="COG3706">
    <property type="taxonomic scope" value="Bacteria"/>
</dbReference>
<dbReference type="Pfam" id="PF00990">
    <property type="entry name" value="GGDEF"/>
    <property type="match status" value="1"/>
</dbReference>
<keyword evidence="7 9" id="KW-0472">Membrane</keyword>
<dbReference type="CDD" id="cd01949">
    <property type="entry name" value="GGDEF"/>
    <property type="match status" value="1"/>
</dbReference>
<keyword evidence="6 9" id="KW-1133">Transmembrane helix</keyword>
<evidence type="ECO:0000313" key="11">
    <source>
        <dbReference type="EMBL" id="ADZ93271.1"/>
    </source>
</evidence>
<dbReference type="PATRIC" id="fig|717774.3.peg.4198"/>
<keyword evidence="5 9" id="KW-0812">Transmembrane</keyword>
<feature type="domain" description="GGDEF" evidence="10">
    <location>
        <begin position="462"/>
        <end position="590"/>
    </location>
</feature>
<name>F2K057_MARM1</name>
<comment type="catalytic activity">
    <reaction evidence="8">
        <text>2 GTP = 3',3'-c-di-GMP + 2 diphosphate</text>
        <dbReference type="Rhea" id="RHEA:24898"/>
        <dbReference type="ChEBI" id="CHEBI:33019"/>
        <dbReference type="ChEBI" id="CHEBI:37565"/>
        <dbReference type="ChEBI" id="CHEBI:58805"/>
        <dbReference type="EC" id="2.7.7.65"/>
    </reaction>
</comment>
<keyword evidence="4" id="KW-1003">Cell membrane</keyword>